<dbReference type="EMBL" id="LS974622">
    <property type="protein sequence ID" value="CAG7870043.1"/>
    <property type="molecule type" value="Genomic_DNA"/>
</dbReference>
<sequence length="81" mass="9034">MPEFHIHEVVANIELLEEFKDGGLEPNGELVRLKEMGMDYEALVELADVSDWSPSGLDLLHVSEDSVTQSPIPQSMVAWLV</sequence>
<dbReference type="Gramene" id="A06p22830.2_BraZ1">
    <property type="protein sequence ID" value="A06p22830.2_BraZ1.CDS.1"/>
    <property type="gene ID" value="A06g22830.2_BraZ1"/>
</dbReference>
<organism evidence="2">
    <name type="scientific">Brassica campestris</name>
    <name type="common">Field mustard</name>
    <dbReference type="NCBI Taxonomy" id="3711"/>
    <lineage>
        <taxon>Eukaryota</taxon>
        <taxon>Viridiplantae</taxon>
        <taxon>Streptophyta</taxon>
        <taxon>Embryophyta</taxon>
        <taxon>Tracheophyta</taxon>
        <taxon>Spermatophyta</taxon>
        <taxon>Magnoliopsida</taxon>
        <taxon>eudicotyledons</taxon>
        <taxon>Gunneridae</taxon>
        <taxon>Pentapetalae</taxon>
        <taxon>rosids</taxon>
        <taxon>malvids</taxon>
        <taxon>Brassicales</taxon>
        <taxon>Brassicaceae</taxon>
        <taxon>Brassiceae</taxon>
        <taxon>Brassica</taxon>
    </lineage>
</organism>
<feature type="non-terminal residue" evidence="2">
    <location>
        <position position="81"/>
    </location>
</feature>
<dbReference type="EMBL" id="LR031569">
    <property type="protein sequence ID" value="VDC66700.1"/>
    <property type="molecule type" value="Genomic_DNA"/>
</dbReference>
<name>A0A3P5Z0I1_BRACM</name>
<dbReference type="AlphaFoldDB" id="A0A3P5Z0I1"/>
<dbReference type="Proteomes" id="UP000694005">
    <property type="component" value="Chromosome A06"/>
</dbReference>
<evidence type="ECO:0000313" key="2">
    <source>
        <dbReference type="EMBL" id="VDC66700.1"/>
    </source>
</evidence>
<evidence type="ECO:0000313" key="1">
    <source>
        <dbReference type="EMBL" id="CAG7870043.1"/>
    </source>
</evidence>
<accession>A0A3P5Z0I1</accession>
<proteinExistence type="predicted"/>
<reference evidence="2" key="1">
    <citation type="submission" date="2018-11" db="EMBL/GenBank/DDBJ databases">
        <authorList>
            <consortium name="Genoscope - CEA"/>
            <person name="William W."/>
        </authorList>
    </citation>
    <scope>NUCLEOTIDE SEQUENCE</scope>
</reference>
<protein>
    <submittedName>
        <fullName evidence="1">Uncharacterized protein</fullName>
    </submittedName>
</protein>
<gene>
    <name evidence="2" type="ORF">BRAA06T25240Z</name>
    <name evidence="1" type="ORF">BRAPAZ1V2_A06P22830.2</name>
</gene>